<dbReference type="AlphaFoldDB" id="A0A9D6V1Y1"/>
<name>A0A9D6V1Y1_9BACT</name>
<organism evidence="1 2">
    <name type="scientific">Desulfomonile tiedjei</name>
    <dbReference type="NCBI Taxonomy" id="2358"/>
    <lineage>
        <taxon>Bacteria</taxon>
        <taxon>Pseudomonadati</taxon>
        <taxon>Thermodesulfobacteriota</taxon>
        <taxon>Desulfomonilia</taxon>
        <taxon>Desulfomonilales</taxon>
        <taxon>Desulfomonilaceae</taxon>
        <taxon>Desulfomonile</taxon>
    </lineage>
</organism>
<reference evidence="1" key="1">
    <citation type="submission" date="2020-07" db="EMBL/GenBank/DDBJ databases">
        <title>Huge and variable diversity of episymbiotic CPR bacteria and DPANN archaea in groundwater ecosystems.</title>
        <authorList>
            <person name="He C.Y."/>
            <person name="Keren R."/>
            <person name="Whittaker M."/>
            <person name="Farag I.F."/>
            <person name="Doudna J."/>
            <person name="Cate J.H.D."/>
            <person name="Banfield J.F."/>
        </authorList>
    </citation>
    <scope>NUCLEOTIDE SEQUENCE</scope>
    <source>
        <strain evidence="1">NC_groundwater_1664_Pr3_B-0.1um_52_9</strain>
    </source>
</reference>
<evidence type="ECO:0000313" key="1">
    <source>
        <dbReference type="EMBL" id="MBI5248516.1"/>
    </source>
</evidence>
<protein>
    <submittedName>
        <fullName evidence="1">Uncharacterized protein</fullName>
    </submittedName>
</protein>
<comment type="caution">
    <text evidence="1">The sequence shown here is derived from an EMBL/GenBank/DDBJ whole genome shotgun (WGS) entry which is preliminary data.</text>
</comment>
<dbReference type="Proteomes" id="UP000807825">
    <property type="component" value="Unassembled WGS sequence"/>
</dbReference>
<evidence type="ECO:0000313" key="2">
    <source>
        <dbReference type="Proteomes" id="UP000807825"/>
    </source>
</evidence>
<sequence>MNINENDEVYGRITRVINQLKMARQSVTIFKVTELTGLDSFVVFQYFYEKGLLKGK</sequence>
<gene>
    <name evidence="1" type="ORF">HY912_03380</name>
</gene>
<dbReference type="EMBL" id="JACRDE010000100">
    <property type="protein sequence ID" value="MBI5248516.1"/>
    <property type="molecule type" value="Genomic_DNA"/>
</dbReference>
<proteinExistence type="predicted"/>
<accession>A0A9D6V1Y1</accession>